<dbReference type="Proteomes" id="UP001054945">
    <property type="component" value="Unassembled WGS sequence"/>
</dbReference>
<accession>A0AAV4QGY6</accession>
<comment type="caution">
    <text evidence="2">The sequence shown here is derived from an EMBL/GenBank/DDBJ whole genome shotgun (WGS) entry which is preliminary data.</text>
</comment>
<evidence type="ECO:0000313" key="3">
    <source>
        <dbReference type="Proteomes" id="UP001054945"/>
    </source>
</evidence>
<dbReference type="AlphaFoldDB" id="A0AAV4QGY6"/>
<reference evidence="2 3" key="1">
    <citation type="submission" date="2021-06" db="EMBL/GenBank/DDBJ databases">
        <title>Caerostris extrusa draft genome.</title>
        <authorList>
            <person name="Kono N."/>
            <person name="Arakawa K."/>
        </authorList>
    </citation>
    <scope>NUCLEOTIDE SEQUENCE [LARGE SCALE GENOMIC DNA]</scope>
</reference>
<evidence type="ECO:0000256" key="1">
    <source>
        <dbReference type="SAM" id="SignalP"/>
    </source>
</evidence>
<sequence>MHSKRAKAWNHTALSLLEFLLRAQTQLIRKSTRYPYLDPQTSKLMKLGSKMTSYSEQKGSVFISGMINLAIEMSSIGFKKKMRMQIATRISPIRVFIQICNGLVDENGLKNFVTTLNINKTLPHALDPPVELDRNELKLEVIFLARGEEHPSEKNK</sequence>
<keyword evidence="3" id="KW-1185">Reference proteome</keyword>
<proteinExistence type="predicted"/>
<protein>
    <recommendedName>
        <fullName evidence="4">Ribosomal protein L5</fullName>
    </recommendedName>
</protein>
<name>A0AAV4QGY6_CAEEX</name>
<evidence type="ECO:0008006" key="4">
    <source>
        <dbReference type="Google" id="ProtNLM"/>
    </source>
</evidence>
<feature type="signal peptide" evidence="1">
    <location>
        <begin position="1"/>
        <end position="25"/>
    </location>
</feature>
<keyword evidence="1" id="KW-0732">Signal</keyword>
<organism evidence="2 3">
    <name type="scientific">Caerostris extrusa</name>
    <name type="common">Bark spider</name>
    <name type="synonym">Caerostris bankana</name>
    <dbReference type="NCBI Taxonomy" id="172846"/>
    <lineage>
        <taxon>Eukaryota</taxon>
        <taxon>Metazoa</taxon>
        <taxon>Ecdysozoa</taxon>
        <taxon>Arthropoda</taxon>
        <taxon>Chelicerata</taxon>
        <taxon>Arachnida</taxon>
        <taxon>Araneae</taxon>
        <taxon>Araneomorphae</taxon>
        <taxon>Entelegynae</taxon>
        <taxon>Araneoidea</taxon>
        <taxon>Araneidae</taxon>
        <taxon>Caerostris</taxon>
    </lineage>
</organism>
<dbReference type="EMBL" id="BPLR01006276">
    <property type="protein sequence ID" value="GIY08685.1"/>
    <property type="molecule type" value="Genomic_DNA"/>
</dbReference>
<feature type="chain" id="PRO_5043842543" description="Ribosomal protein L5" evidence="1">
    <location>
        <begin position="26"/>
        <end position="156"/>
    </location>
</feature>
<gene>
    <name evidence="2" type="ORF">CEXT_426941</name>
</gene>
<evidence type="ECO:0000313" key="2">
    <source>
        <dbReference type="EMBL" id="GIY08685.1"/>
    </source>
</evidence>